<reference evidence="3 4" key="1">
    <citation type="submission" date="2023-09" db="EMBL/GenBank/DDBJ databases">
        <title>Complete-Gapless Cercospora beticola genome.</title>
        <authorList>
            <person name="Wyatt N.A."/>
            <person name="Spanner R.E."/>
            <person name="Bolton M.D."/>
        </authorList>
    </citation>
    <scope>NUCLEOTIDE SEQUENCE [LARGE SCALE GENOMIC DNA]</scope>
    <source>
        <strain evidence="3">Cb09-40</strain>
    </source>
</reference>
<accession>A0ABZ0P474</accession>
<name>A0ABZ0P474_CERBT</name>
<sequence length="275" mass="30402">MSSAARDEQPSEESVMRRGPADDEGAGVREGGARLNFFVARSESERDERSARSVFDALATLYDDHDSVYSHGDADINPAVHRQAEEPLQHAHNVRRTFSSDSLLDEPPPVYTHRARADEIAGFPPEYQPPPAYEREEGAGSGLVMPPPPASRVDFTYFAASRRQALDFDDGQPDRSFPLRGTRGRASSLASERAILPSFFDGHDGDSFVTEESLEAGSEERVENASIWKRIWGDFCQAVQTPRPRKQHSCHSLLGWVVLTALVLMAFCGIVVKTT</sequence>
<dbReference type="Proteomes" id="UP001302367">
    <property type="component" value="Chromosome 7"/>
</dbReference>
<keyword evidence="2" id="KW-0472">Membrane</keyword>
<feature type="transmembrane region" description="Helical" evidence="2">
    <location>
        <begin position="253"/>
        <end position="272"/>
    </location>
</feature>
<gene>
    <name evidence="3" type="ORF">RHO25_011255</name>
</gene>
<dbReference type="GeneID" id="90644732"/>
<keyword evidence="2" id="KW-1133">Transmembrane helix</keyword>
<dbReference type="EMBL" id="CP134190">
    <property type="protein sequence ID" value="WPB06598.1"/>
    <property type="molecule type" value="Genomic_DNA"/>
</dbReference>
<proteinExistence type="predicted"/>
<evidence type="ECO:0000256" key="1">
    <source>
        <dbReference type="SAM" id="MobiDB-lite"/>
    </source>
</evidence>
<keyword evidence="2" id="KW-0812">Transmembrane</keyword>
<evidence type="ECO:0000313" key="4">
    <source>
        <dbReference type="Proteomes" id="UP001302367"/>
    </source>
</evidence>
<keyword evidence="4" id="KW-1185">Reference proteome</keyword>
<protein>
    <submittedName>
        <fullName evidence="3">Uncharacterized protein</fullName>
    </submittedName>
</protein>
<evidence type="ECO:0000256" key="2">
    <source>
        <dbReference type="SAM" id="Phobius"/>
    </source>
</evidence>
<feature type="region of interest" description="Disordered" evidence="1">
    <location>
        <begin position="1"/>
        <end position="32"/>
    </location>
</feature>
<evidence type="ECO:0000313" key="3">
    <source>
        <dbReference type="EMBL" id="WPB06598.1"/>
    </source>
</evidence>
<dbReference type="RefSeq" id="XP_065459460.1">
    <property type="nucleotide sequence ID" value="XM_065603388.1"/>
</dbReference>
<feature type="compositionally biased region" description="Basic and acidic residues" evidence="1">
    <location>
        <begin position="1"/>
        <end position="21"/>
    </location>
</feature>
<organism evidence="3 4">
    <name type="scientific">Cercospora beticola</name>
    <name type="common">Sugarbeet leaf spot fungus</name>
    <dbReference type="NCBI Taxonomy" id="122368"/>
    <lineage>
        <taxon>Eukaryota</taxon>
        <taxon>Fungi</taxon>
        <taxon>Dikarya</taxon>
        <taxon>Ascomycota</taxon>
        <taxon>Pezizomycotina</taxon>
        <taxon>Dothideomycetes</taxon>
        <taxon>Dothideomycetidae</taxon>
        <taxon>Mycosphaerellales</taxon>
        <taxon>Mycosphaerellaceae</taxon>
        <taxon>Cercospora</taxon>
    </lineage>
</organism>